<dbReference type="OrthoDB" id="536948at2759"/>
<feature type="domain" description="SRCR" evidence="7">
    <location>
        <begin position="325"/>
        <end position="425"/>
    </location>
</feature>
<feature type="disulfide bond" evidence="6">
    <location>
        <begin position="135"/>
        <end position="199"/>
    </location>
</feature>
<dbReference type="PANTHER" id="PTHR19331:SF486">
    <property type="entry name" value="SRCR DOMAIN-CONTAINING PROTEIN"/>
    <property type="match status" value="1"/>
</dbReference>
<feature type="domain" description="SRCR" evidence="7">
    <location>
        <begin position="110"/>
        <end position="210"/>
    </location>
</feature>
<name>B3RS25_TRIAD</name>
<dbReference type="SMART" id="SM00202">
    <property type="entry name" value="SR"/>
    <property type="match status" value="4"/>
</dbReference>
<dbReference type="FunFam" id="3.10.250.10:FF:000007">
    <property type="entry name" value="Soluble scavenger receptor cysteine-rich domain-containing protein SSC5D"/>
    <property type="match status" value="3"/>
</dbReference>
<feature type="disulfide bond" evidence="6">
    <location>
        <begin position="350"/>
        <end position="414"/>
    </location>
</feature>
<evidence type="ECO:0000256" key="3">
    <source>
        <dbReference type="ARBA" id="ARBA00023157"/>
    </source>
</evidence>
<dbReference type="OMA" id="CHREFGI"/>
<feature type="disulfide bond" evidence="6">
    <location>
        <begin position="70"/>
        <end position="80"/>
    </location>
</feature>
<feature type="domain" description="SRCR" evidence="7">
    <location>
        <begin position="1"/>
        <end position="102"/>
    </location>
</feature>
<dbReference type="HOGENOM" id="CLU_002555_11_2_1"/>
<evidence type="ECO:0000256" key="4">
    <source>
        <dbReference type="ARBA" id="ARBA00023170"/>
    </source>
</evidence>
<dbReference type="PRINTS" id="PR00258">
    <property type="entry name" value="SPERACTRCPTR"/>
</dbReference>
<keyword evidence="5" id="KW-0325">Glycoprotein</keyword>
<dbReference type="FunCoup" id="B3RS25">
    <property type="interactions" value="20"/>
</dbReference>
<dbReference type="Pfam" id="PF00530">
    <property type="entry name" value="SRCR"/>
    <property type="match status" value="4"/>
</dbReference>
<dbReference type="STRING" id="10228.B3RS25"/>
<keyword evidence="4" id="KW-0675">Receptor</keyword>
<evidence type="ECO:0000256" key="2">
    <source>
        <dbReference type="ARBA" id="ARBA00022737"/>
    </source>
</evidence>
<evidence type="ECO:0000313" key="8">
    <source>
        <dbReference type="EMBL" id="EDV26977.1"/>
    </source>
</evidence>
<keyword evidence="1" id="KW-0732">Signal</keyword>
<dbReference type="Proteomes" id="UP000009022">
    <property type="component" value="Unassembled WGS sequence"/>
</dbReference>
<dbReference type="FunFam" id="3.10.250.10:FF:000001">
    <property type="entry name" value="Lysyl oxidase 4 isoform X1"/>
    <property type="match status" value="1"/>
</dbReference>
<feature type="disulfide bond" evidence="6">
    <location>
        <begin position="179"/>
        <end position="189"/>
    </location>
</feature>
<dbReference type="PROSITE" id="PS50287">
    <property type="entry name" value="SRCR_2"/>
    <property type="match status" value="4"/>
</dbReference>
<dbReference type="PANTHER" id="PTHR19331">
    <property type="entry name" value="SCAVENGER RECEPTOR DOMAIN-CONTAINING"/>
    <property type="match status" value="1"/>
</dbReference>
<dbReference type="InterPro" id="IPR001190">
    <property type="entry name" value="SRCR"/>
</dbReference>
<keyword evidence="9" id="KW-1185">Reference proteome</keyword>
<dbReference type="InParanoid" id="B3RS25"/>
<keyword evidence="2" id="KW-0677">Repeat</keyword>
<feature type="domain" description="SRCR" evidence="7">
    <location>
        <begin position="215"/>
        <end position="317"/>
    </location>
</feature>
<dbReference type="KEGG" id="tad:TRIADDRAFT_22638"/>
<comment type="caution">
    <text evidence="6">Lacks conserved residue(s) required for the propagation of feature annotation.</text>
</comment>
<feature type="disulfide bond" evidence="6">
    <location>
        <begin position="148"/>
        <end position="209"/>
    </location>
</feature>
<reference evidence="8 9" key="1">
    <citation type="journal article" date="2008" name="Nature">
        <title>The Trichoplax genome and the nature of placozoans.</title>
        <authorList>
            <person name="Srivastava M."/>
            <person name="Begovic E."/>
            <person name="Chapman J."/>
            <person name="Putnam N.H."/>
            <person name="Hellsten U."/>
            <person name="Kawashima T."/>
            <person name="Kuo A."/>
            <person name="Mitros T."/>
            <person name="Salamov A."/>
            <person name="Carpenter M.L."/>
            <person name="Signorovitch A.Y."/>
            <person name="Moreno M.A."/>
            <person name="Kamm K."/>
            <person name="Grimwood J."/>
            <person name="Schmutz J."/>
            <person name="Shapiro H."/>
            <person name="Grigoriev I.V."/>
            <person name="Buss L.W."/>
            <person name="Schierwater B."/>
            <person name="Dellaporta S.L."/>
            <person name="Rokhsar D.S."/>
        </authorList>
    </citation>
    <scope>NUCLEOTIDE SEQUENCE [LARGE SCALE GENOMIC DNA]</scope>
    <source>
        <strain evidence="8 9">Grell-BS-1999</strain>
    </source>
</reference>
<dbReference type="EMBL" id="DS985243">
    <property type="protein sequence ID" value="EDV26977.1"/>
    <property type="molecule type" value="Genomic_DNA"/>
</dbReference>
<evidence type="ECO:0000313" key="9">
    <source>
        <dbReference type="Proteomes" id="UP000009022"/>
    </source>
</evidence>
<dbReference type="GO" id="GO:0016020">
    <property type="term" value="C:membrane"/>
    <property type="evidence" value="ECO:0007669"/>
    <property type="project" value="InterPro"/>
</dbReference>
<dbReference type="PhylomeDB" id="B3RS25"/>
<feature type="disulfide bond" evidence="6">
    <location>
        <begin position="363"/>
        <end position="424"/>
    </location>
</feature>
<evidence type="ECO:0000256" key="1">
    <source>
        <dbReference type="ARBA" id="ARBA00022729"/>
    </source>
</evidence>
<sequence length="427" mass="47066">IRLVNGPTPNKGRVEVYHNNIWGSICYYGFNMKEARVACRQLGYGNVSSSYCCSNFGSTVKHIWLSNVGCSGNESKLTDCPSSGWNVTSSCGRSTYAGVQCIGTNITIPIRLVNGYKPNAGRLEVFYNNQWGSVCHREFGIEDARVVCRQLGYTNVSSYYCCSYFGYGNGPIWLSNVNCTGSESSLSACSYTGWNNTGCQRYDEAGIECTAEGALRLVGKGYDSTRGNVQIYHDGRWGAICDHGWSMQDAQVACRQLGFANVSTYQCCSQYGSARIQIWLRYLGCTGNETSLLQCSRSNWTDTGSCNNYNYAGVTCLSTNITIPIRLVNGYKPNAGRLEVFYNNQWGSVCHREFGIEDARVVCRQLGYTNVSSYYCCSYFGYGNGPIWLSNVNCTGSESSLSACSYTGWNNTGCQRYDEAGIECTGM</sequence>
<organism evidence="8 9">
    <name type="scientific">Trichoplax adhaerens</name>
    <name type="common">Trichoplax reptans</name>
    <dbReference type="NCBI Taxonomy" id="10228"/>
    <lineage>
        <taxon>Eukaryota</taxon>
        <taxon>Metazoa</taxon>
        <taxon>Placozoa</taxon>
        <taxon>Uniplacotomia</taxon>
        <taxon>Trichoplacea</taxon>
        <taxon>Trichoplacidae</taxon>
        <taxon>Trichoplax</taxon>
    </lineage>
</organism>
<accession>B3RS25</accession>
<feature type="disulfide bond" evidence="6">
    <location>
        <begin position="285"/>
        <end position="295"/>
    </location>
</feature>
<dbReference type="GeneID" id="6752186"/>
<feature type="non-terminal residue" evidence="8">
    <location>
        <position position="1"/>
    </location>
</feature>
<gene>
    <name evidence="8" type="ORF">TRIADDRAFT_22638</name>
</gene>
<dbReference type="RefSeq" id="XP_002110973.1">
    <property type="nucleotide sequence ID" value="XM_002110937.1"/>
</dbReference>
<dbReference type="Gene3D" id="3.10.250.10">
    <property type="entry name" value="SRCR-like domain"/>
    <property type="match status" value="4"/>
</dbReference>
<proteinExistence type="predicted"/>
<feature type="disulfide bond" evidence="6">
    <location>
        <begin position="394"/>
        <end position="404"/>
    </location>
</feature>
<keyword evidence="3 6" id="KW-1015">Disulfide bond</keyword>
<dbReference type="PROSITE" id="PS00420">
    <property type="entry name" value="SRCR_1"/>
    <property type="match status" value="4"/>
</dbReference>
<dbReference type="SUPFAM" id="SSF56487">
    <property type="entry name" value="SRCR-like"/>
    <property type="match status" value="4"/>
</dbReference>
<evidence type="ECO:0000256" key="5">
    <source>
        <dbReference type="ARBA" id="ARBA00023180"/>
    </source>
</evidence>
<dbReference type="CTD" id="6752186"/>
<dbReference type="eggNOG" id="ENOG502QQ5W">
    <property type="taxonomic scope" value="Eukaryota"/>
</dbReference>
<evidence type="ECO:0000259" key="7">
    <source>
        <dbReference type="PROSITE" id="PS50287"/>
    </source>
</evidence>
<protein>
    <recommendedName>
        <fullName evidence="7">SRCR domain-containing protein</fullName>
    </recommendedName>
</protein>
<evidence type="ECO:0000256" key="6">
    <source>
        <dbReference type="PROSITE-ProRule" id="PRU00196"/>
    </source>
</evidence>
<dbReference type="AlphaFoldDB" id="B3RS25"/>
<dbReference type="InterPro" id="IPR036772">
    <property type="entry name" value="SRCR-like_dom_sf"/>
</dbReference>